<evidence type="ECO:0000256" key="1">
    <source>
        <dbReference type="SAM" id="MobiDB-lite"/>
    </source>
</evidence>
<protein>
    <submittedName>
        <fullName evidence="2">Uncharacterized protein</fullName>
    </submittedName>
</protein>
<sequence>MLQSILTRELAHREEFPRLKEIPDEGQQKANPERRQNLTQGCVTAKEVMGVFGP</sequence>
<evidence type="ECO:0000313" key="3">
    <source>
        <dbReference type="Proteomes" id="UP000186030"/>
    </source>
</evidence>
<reference evidence="3" key="2">
    <citation type="submission" date="2017-01" db="EMBL/GenBank/DDBJ databases">
        <title>Genome sequencing and annotation of Geobacillus sp. 1017, a Hydrocarbon-Oxidizing Thermophilic Bacterium Isolated from a Heavy Oil Reservoir (China).</title>
        <authorList>
            <person name="Kadnikov V.V."/>
            <person name="Mardanov A.V."/>
            <person name="Poltaraus A.B."/>
            <person name="Sokolova D.S."/>
            <person name="Semenova E.M."/>
            <person name="Ravin N.V."/>
            <person name="Tourova T.P."/>
            <person name="Nazina T.N."/>
        </authorList>
    </citation>
    <scope>NUCLEOTIDE SEQUENCE [LARGE SCALE GENOMIC DNA]</scope>
    <source>
        <strain evidence="3">1017</strain>
    </source>
</reference>
<organism evidence="2 3">
    <name type="scientific">Geobacillus proteiniphilus</name>
    <dbReference type="NCBI Taxonomy" id="860353"/>
    <lineage>
        <taxon>Bacteria</taxon>
        <taxon>Bacillati</taxon>
        <taxon>Bacillota</taxon>
        <taxon>Bacilli</taxon>
        <taxon>Bacillales</taxon>
        <taxon>Anoxybacillaceae</taxon>
        <taxon>Geobacillus</taxon>
    </lineage>
</organism>
<name>A0A1Q5TA51_9BACL</name>
<reference evidence="2 3" key="1">
    <citation type="submission" date="2016-11" db="EMBL/GenBank/DDBJ databases">
        <authorList>
            <person name="Kadnikov V."/>
            <person name="Nazina T."/>
        </authorList>
    </citation>
    <scope>NUCLEOTIDE SEQUENCE [LARGE SCALE GENOMIC DNA]</scope>
    <source>
        <strain evidence="2 3">1017</strain>
    </source>
</reference>
<dbReference type="Proteomes" id="UP000186030">
    <property type="component" value="Unassembled WGS sequence"/>
</dbReference>
<gene>
    <name evidence="2" type="ORF">BRO54_0074</name>
</gene>
<evidence type="ECO:0000313" key="2">
    <source>
        <dbReference type="EMBL" id="OKO97061.1"/>
    </source>
</evidence>
<dbReference type="EMBL" id="MQMG01000001">
    <property type="protein sequence ID" value="OKO97061.1"/>
    <property type="molecule type" value="Genomic_DNA"/>
</dbReference>
<dbReference type="AlphaFoldDB" id="A0A1Q5TA51"/>
<feature type="compositionally biased region" description="Basic and acidic residues" evidence="1">
    <location>
        <begin position="16"/>
        <end position="36"/>
    </location>
</feature>
<feature type="region of interest" description="Disordered" evidence="1">
    <location>
        <begin position="16"/>
        <end position="39"/>
    </location>
</feature>
<accession>A0A1Q5TA51</accession>
<comment type="caution">
    <text evidence="2">The sequence shown here is derived from an EMBL/GenBank/DDBJ whole genome shotgun (WGS) entry which is preliminary data.</text>
</comment>
<proteinExistence type="predicted"/>